<sequence length="596" mass="66814">MKKLKASLNVFTKISLLCFAFFVLFPSLQAQAVFSDTDNINMGIKLELGTVSLDEKNVKTIPPLDYSGEDSVEIASSTLVNDGSLTGKLAYKIDVTEGDRVLTADELKNTMISIEFKTEEIKVEATTANLNTNSFAFIKNMSGKDIVIEPNYVGEVPVTVSYKSSTPTKEEKITVKVTFRLIQSNAVNANANLFSDEVTMENVISLVPKVIEEKSYWPDKSTFINVEGKLSYSLEKMNMVFSEVYDTSNSNIKNIRNLNEAVLYIQLPKDEPLKTKEKRTGKEIDSFKVISMVADDNGKINVEKIEIDEINHGIKITFKLEDSYDSSDPNKAREYINKYRYPINIRFQLGKYTFDGGNYGSYTYYSGVYYQQNIFASRLVLSSDIPSELKEANFEKRKIYLSEMEKTITIKQIKSLSSDSVKNDEFKDVQLTKGAVSLEVEGGATGQISSLLTQNNTLNNEFSLKLNQGGNSNEATLNVKITGDTKNTLVISRKLELQNYLMKIKSTKIPSTTKEVEQQINSEEKIEESNSMIDITVPNDKVIEEPIDGDDQEEVEEVVDSSSADSDAEIKEETVPIENSDQSTSEEKISDEQINE</sequence>
<keyword evidence="2" id="KW-0732">Signal</keyword>
<dbReference type="AlphaFoldDB" id="U5SC07"/>
<dbReference type="RefSeq" id="WP_023178465.1">
    <property type="nucleotide sequence ID" value="NC_022606.1"/>
</dbReference>
<dbReference type="HOGENOM" id="CLU_457638_0_0_9"/>
<feature type="chain" id="PRO_5004664430" evidence="2">
    <location>
        <begin position="33"/>
        <end position="596"/>
    </location>
</feature>
<dbReference type="KEGG" id="caw:Q783_07270"/>
<evidence type="ECO:0000313" key="3">
    <source>
        <dbReference type="EMBL" id="AGY82834.1"/>
    </source>
</evidence>
<dbReference type="STRING" id="1266845.Q783_07270"/>
<proteinExistence type="predicted"/>
<dbReference type="EMBL" id="CP006812">
    <property type="protein sequence ID" value="AGY82834.1"/>
    <property type="molecule type" value="Genomic_DNA"/>
</dbReference>
<dbReference type="PATRIC" id="fig|1266845.5.peg.1352"/>
<accession>U5SC07</accession>
<dbReference type="Proteomes" id="UP000017469">
    <property type="component" value="Chromosome"/>
</dbReference>
<feature type="signal peptide" evidence="2">
    <location>
        <begin position="1"/>
        <end position="32"/>
    </location>
</feature>
<name>U5SC07_9LACT</name>
<evidence type="ECO:0000256" key="1">
    <source>
        <dbReference type="SAM" id="MobiDB-lite"/>
    </source>
</evidence>
<evidence type="ECO:0000256" key="2">
    <source>
        <dbReference type="SAM" id="SignalP"/>
    </source>
</evidence>
<reference evidence="3 4" key="1">
    <citation type="journal article" date="2013" name="Genome Announc.">
        <title>Complete Genome Sequence of Carnobacterium gilichinskyi Strain WN1359T (DSM 27470T).</title>
        <authorList>
            <person name="Leonard M.T."/>
            <person name="Panayotova N."/>
            <person name="Farmerie W.G."/>
            <person name="Triplett E.W."/>
            <person name="Nicholson W.L."/>
        </authorList>
    </citation>
    <scope>NUCLEOTIDE SEQUENCE [LARGE SCALE GENOMIC DNA]</scope>
    <source>
        <strain evidence="3 4">WN1359</strain>
    </source>
</reference>
<gene>
    <name evidence="3" type="ORF">Q783_07270</name>
</gene>
<organism evidence="3 4">
    <name type="scientific">Carnobacterium inhibens subsp. gilichinskyi</name>
    <dbReference type="NCBI Taxonomy" id="1266845"/>
    <lineage>
        <taxon>Bacteria</taxon>
        <taxon>Bacillati</taxon>
        <taxon>Bacillota</taxon>
        <taxon>Bacilli</taxon>
        <taxon>Lactobacillales</taxon>
        <taxon>Carnobacteriaceae</taxon>
        <taxon>Carnobacterium</taxon>
    </lineage>
</organism>
<evidence type="ECO:0000313" key="4">
    <source>
        <dbReference type="Proteomes" id="UP000017469"/>
    </source>
</evidence>
<feature type="compositionally biased region" description="Acidic residues" evidence="1">
    <location>
        <begin position="546"/>
        <end position="559"/>
    </location>
</feature>
<feature type="compositionally biased region" description="Basic and acidic residues" evidence="1">
    <location>
        <begin position="585"/>
        <end position="596"/>
    </location>
</feature>
<feature type="region of interest" description="Disordered" evidence="1">
    <location>
        <begin position="546"/>
        <end position="596"/>
    </location>
</feature>
<protein>
    <submittedName>
        <fullName evidence="3">Uncharacterized protein</fullName>
    </submittedName>
</protein>